<evidence type="ECO:0000256" key="2">
    <source>
        <dbReference type="ARBA" id="ARBA00001946"/>
    </source>
</evidence>
<dbReference type="Gene3D" id="3.30.420.10">
    <property type="entry name" value="Ribonuclease H-like superfamily/Ribonuclease H"/>
    <property type="match status" value="1"/>
</dbReference>
<dbReference type="GO" id="GO:0006298">
    <property type="term" value="P:mismatch repair"/>
    <property type="evidence" value="ECO:0007669"/>
    <property type="project" value="TreeGrafter"/>
</dbReference>
<dbReference type="FunFam" id="3.30.420.10:FF:000047">
    <property type="entry name" value="Ribonuclease HIII"/>
    <property type="match status" value="1"/>
</dbReference>
<dbReference type="OrthoDB" id="9777935at2"/>
<dbReference type="CDD" id="cd06590">
    <property type="entry name" value="RNase_HII_bacteria_HIII_like"/>
    <property type="match status" value="1"/>
</dbReference>
<dbReference type="Pfam" id="PF11858">
    <property type="entry name" value="DUF3378"/>
    <property type="match status" value="1"/>
</dbReference>
<dbReference type="Gene3D" id="3.30.310.10">
    <property type="entry name" value="TATA-Binding Protein"/>
    <property type="match status" value="1"/>
</dbReference>
<comment type="catalytic activity">
    <reaction evidence="1 14 15">
        <text>Endonucleolytic cleavage to 5'-phosphomonoester.</text>
        <dbReference type="EC" id="3.1.26.4"/>
    </reaction>
</comment>
<evidence type="ECO:0000256" key="1">
    <source>
        <dbReference type="ARBA" id="ARBA00000077"/>
    </source>
</evidence>
<dbReference type="PANTHER" id="PTHR10954:SF23">
    <property type="entry name" value="RIBONUCLEASE"/>
    <property type="match status" value="1"/>
</dbReference>
<keyword evidence="9 14" id="KW-0540">Nuclease</keyword>
<evidence type="ECO:0000256" key="10">
    <source>
        <dbReference type="ARBA" id="ARBA00022723"/>
    </source>
</evidence>
<feature type="region of interest" description="Disordered" evidence="16">
    <location>
        <begin position="57"/>
        <end position="92"/>
    </location>
</feature>
<comment type="cofactor">
    <cofactor evidence="2">
        <name>Mg(2+)</name>
        <dbReference type="ChEBI" id="CHEBI:18420"/>
    </cofactor>
</comment>
<evidence type="ECO:0000256" key="9">
    <source>
        <dbReference type="ARBA" id="ARBA00022722"/>
    </source>
</evidence>
<accession>A0A1H9J9E6</accession>
<dbReference type="PANTHER" id="PTHR10954">
    <property type="entry name" value="RIBONUCLEASE H2 SUBUNIT A"/>
    <property type="match status" value="1"/>
</dbReference>
<evidence type="ECO:0000256" key="7">
    <source>
        <dbReference type="ARBA" id="ARBA00021407"/>
    </source>
</evidence>
<gene>
    <name evidence="14" type="primary">rnhC</name>
    <name evidence="18" type="ORF">SAMN05216362_12923</name>
</gene>
<dbReference type="CDD" id="cd14796">
    <property type="entry name" value="RNAse_HIII_N"/>
    <property type="match status" value="1"/>
</dbReference>
<dbReference type="NCBIfam" id="TIGR00716">
    <property type="entry name" value="rnhC"/>
    <property type="match status" value="1"/>
</dbReference>
<evidence type="ECO:0000256" key="14">
    <source>
        <dbReference type="HAMAP-Rule" id="MF_00053"/>
    </source>
</evidence>
<feature type="binding site" evidence="14 15">
    <location>
        <position position="96"/>
    </location>
    <ligand>
        <name>a divalent metal cation</name>
        <dbReference type="ChEBI" id="CHEBI:60240"/>
    </ligand>
</feature>
<dbReference type="InterPro" id="IPR012295">
    <property type="entry name" value="TBP_dom_sf"/>
</dbReference>
<dbReference type="PIRSF" id="PIRSF037748">
    <property type="entry name" value="RnhC"/>
    <property type="match status" value="1"/>
</dbReference>
<dbReference type="Proteomes" id="UP000199427">
    <property type="component" value="Unassembled WGS sequence"/>
</dbReference>
<evidence type="ECO:0000259" key="17">
    <source>
        <dbReference type="PROSITE" id="PS51975"/>
    </source>
</evidence>
<dbReference type="SUPFAM" id="SSF53098">
    <property type="entry name" value="Ribonuclease H-like"/>
    <property type="match status" value="1"/>
</dbReference>
<evidence type="ECO:0000256" key="4">
    <source>
        <dbReference type="ARBA" id="ARBA00004496"/>
    </source>
</evidence>
<dbReference type="GO" id="GO:0032299">
    <property type="term" value="C:ribonuclease H2 complex"/>
    <property type="evidence" value="ECO:0007669"/>
    <property type="project" value="TreeGrafter"/>
</dbReference>
<comment type="subcellular location">
    <subcellularLocation>
        <location evidence="4 14">Cytoplasm</location>
    </subcellularLocation>
</comment>
<dbReference type="RefSeq" id="WP_091774479.1">
    <property type="nucleotide sequence ID" value="NZ_CAESCL010000013.1"/>
</dbReference>
<dbReference type="GO" id="GO:0000287">
    <property type="term" value="F:magnesium ion binding"/>
    <property type="evidence" value="ECO:0007669"/>
    <property type="project" value="UniProtKB-UniRule"/>
</dbReference>
<keyword evidence="13 14" id="KW-0460">Magnesium</keyword>
<evidence type="ECO:0000313" key="19">
    <source>
        <dbReference type="Proteomes" id="UP000199427"/>
    </source>
</evidence>
<keyword evidence="8 14" id="KW-0963">Cytoplasm</keyword>
<dbReference type="InterPro" id="IPR001352">
    <property type="entry name" value="RNase_HII/HIII"/>
</dbReference>
<dbReference type="EC" id="3.1.26.4" evidence="6 14"/>
<feature type="binding site" evidence="14 15">
    <location>
        <position position="203"/>
    </location>
    <ligand>
        <name>a divalent metal cation</name>
        <dbReference type="ChEBI" id="CHEBI:60240"/>
    </ligand>
</feature>
<dbReference type="Pfam" id="PF01351">
    <property type="entry name" value="RNase_HII"/>
    <property type="match status" value="1"/>
</dbReference>
<keyword evidence="10 14" id="KW-0479">Metal-binding</keyword>
<evidence type="ECO:0000313" key="18">
    <source>
        <dbReference type="EMBL" id="SEQ83504.1"/>
    </source>
</evidence>
<evidence type="ECO:0000256" key="13">
    <source>
        <dbReference type="ARBA" id="ARBA00022842"/>
    </source>
</evidence>
<feature type="domain" description="RNase H type-2" evidence="17">
    <location>
        <begin position="90"/>
        <end position="306"/>
    </location>
</feature>
<evidence type="ECO:0000256" key="16">
    <source>
        <dbReference type="SAM" id="MobiDB-lite"/>
    </source>
</evidence>
<proteinExistence type="inferred from homology"/>
<evidence type="ECO:0000256" key="15">
    <source>
        <dbReference type="PROSITE-ProRule" id="PRU01319"/>
    </source>
</evidence>
<comment type="function">
    <text evidence="3 14">Endonuclease that specifically degrades the RNA of RNA-DNA hybrids.</text>
</comment>
<reference evidence="18 19" key="1">
    <citation type="submission" date="2016-10" db="EMBL/GenBank/DDBJ databases">
        <authorList>
            <person name="de Groot N.N."/>
        </authorList>
    </citation>
    <scope>NUCLEOTIDE SEQUENCE [LARGE SCALE GENOMIC DNA]</scope>
    <source>
        <strain evidence="18 19">DSM 21633</strain>
    </source>
</reference>
<evidence type="ECO:0000256" key="3">
    <source>
        <dbReference type="ARBA" id="ARBA00004065"/>
    </source>
</evidence>
<keyword evidence="11 14" id="KW-0255">Endonuclease</keyword>
<dbReference type="EMBL" id="FOES01000029">
    <property type="protein sequence ID" value="SEQ83504.1"/>
    <property type="molecule type" value="Genomic_DNA"/>
</dbReference>
<evidence type="ECO:0000256" key="12">
    <source>
        <dbReference type="ARBA" id="ARBA00022801"/>
    </source>
</evidence>
<dbReference type="InterPro" id="IPR036397">
    <property type="entry name" value="RNaseH_sf"/>
</dbReference>
<dbReference type="GO" id="GO:0005737">
    <property type="term" value="C:cytoplasm"/>
    <property type="evidence" value="ECO:0007669"/>
    <property type="project" value="UniProtKB-SubCell"/>
</dbReference>
<feature type="compositionally biased region" description="Low complexity" evidence="16">
    <location>
        <begin position="68"/>
        <end position="81"/>
    </location>
</feature>
<dbReference type="GO" id="GO:0043137">
    <property type="term" value="P:DNA replication, removal of RNA primer"/>
    <property type="evidence" value="ECO:0007669"/>
    <property type="project" value="TreeGrafter"/>
</dbReference>
<evidence type="ECO:0000256" key="5">
    <source>
        <dbReference type="ARBA" id="ARBA00008378"/>
    </source>
</evidence>
<keyword evidence="12 14" id="KW-0378">Hydrolase</keyword>
<organism evidence="18 19">
    <name type="scientific">Piscibacillus halophilus</name>
    <dbReference type="NCBI Taxonomy" id="571933"/>
    <lineage>
        <taxon>Bacteria</taxon>
        <taxon>Bacillati</taxon>
        <taxon>Bacillota</taxon>
        <taxon>Bacilli</taxon>
        <taxon>Bacillales</taxon>
        <taxon>Bacillaceae</taxon>
        <taxon>Piscibacillus</taxon>
    </lineage>
</organism>
<evidence type="ECO:0000256" key="11">
    <source>
        <dbReference type="ARBA" id="ARBA00022759"/>
    </source>
</evidence>
<dbReference type="HAMAP" id="MF_00053">
    <property type="entry name" value="RNase_HIII"/>
    <property type="match status" value="1"/>
</dbReference>
<dbReference type="AlphaFoldDB" id="A0A1H9J9E6"/>
<evidence type="ECO:0000256" key="8">
    <source>
        <dbReference type="ARBA" id="ARBA00022490"/>
    </source>
</evidence>
<dbReference type="GO" id="GO:0004523">
    <property type="term" value="F:RNA-DNA hybrid ribonuclease activity"/>
    <property type="evidence" value="ECO:0007669"/>
    <property type="project" value="UniProtKB-UniRule"/>
</dbReference>
<evidence type="ECO:0000256" key="6">
    <source>
        <dbReference type="ARBA" id="ARBA00012180"/>
    </source>
</evidence>
<protein>
    <recommendedName>
        <fullName evidence="7 14">Ribonuclease HIII</fullName>
        <shortName evidence="14">RNase HIII</shortName>
        <ecNumber evidence="6 14">3.1.26.4</ecNumber>
    </recommendedName>
</protein>
<dbReference type="InterPro" id="IPR004641">
    <property type="entry name" value="RNase_HIII"/>
</dbReference>
<dbReference type="GO" id="GO:0003723">
    <property type="term" value="F:RNA binding"/>
    <property type="evidence" value="ECO:0007669"/>
    <property type="project" value="UniProtKB-UniRule"/>
</dbReference>
<dbReference type="InterPro" id="IPR024567">
    <property type="entry name" value="RNase_HII/HIII_dom"/>
</dbReference>
<dbReference type="STRING" id="571933.SAMN05216362_12923"/>
<name>A0A1H9J9E6_9BACI</name>
<sequence>MGQTVIKLKPNEMKKLIQHYSPYRESKTPPHSVLVATMNGCKITAYESGKVLFQGQQHSQEAQKWESSETTSTKSTNSKSSQHSPGFLKQDHIGSDEAGTGDYFGPITVAAVYATEKQQALLRELGVKDSKTLKDPTIKSIVKDILKTDIIYSSLTLSNEKYNKLQRKGWSQGRMKSWMHHHAIKNVLNRMDDSIDPSGILVDQFCKPEIFHNHVKATGGQPRQDLTFMTKAESYSTPVAAASMIARYRFIYEMARLSKEVGFDLQKGASKVVDQQIKRIIQSKGEAYLDQVAKVHFANTKKGKSL</sequence>
<comment type="cofactor">
    <cofactor evidence="14 15">
        <name>Mn(2+)</name>
        <dbReference type="ChEBI" id="CHEBI:29035"/>
    </cofactor>
    <cofactor evidence="14 15">
        <name>Mg(2+)</name>
        <dbReference type="ChEBI" id="CHEBI:18420"/>
    </cofactor>
    <text evidence="14 15">Manganese or magnesium. Binds 1 divalent metal ion per monomer in the absence of substrate. May bind a second metal ion after substrate binding.</text>
</comment>
<comment type="similarity">
    <text evidence="5 14">Belongs to the RNase HII family. RnhC subfamily.</text>
</comment>
<dbReference type="InterPro" id="IPR012337">
    <property type="entry name" value="RNaseH-like_sf"/>
</dbReference>
<dbReference type="InterPro" id="IPR024568">
    <property type="entry name" value="RNase_HIII_N"/>
</dbReference>
<dbReference type="PROSITE" id="PS51975">
    <property type="entry name" value="RNASE_H_2"/>
    <property type="match status" value="1"/>
</dbReference>
<keyword evidence="19" id="KW-1185">Reference proteome</keyword>
<feature type="binding site" evidence="14 15">
    <location>
        <position position="97"/>
    </location>
    <ligand>
        <name>a divalent metal cation</name>
        <dbReference type="ChEBI" id="CHEBI:60240"/>
    </ligand>
</feature>